<evidence type="ECO:0000313" key="3">
    <source>
        <dbReference type="Proteomes" id="UP001432099"/>
    </source>
</evidence>
<evidence type="ECO:0000313" key="2">
    <source>
        <dbReference type="EMBL" id="BEH90710.1"/>
    </source>
</evidence>
<dbReference type="InterPro" id="IPR039143">
    <property type="entry name" value="GNPNAT1-like"/>
</dbReference>
<organism evidence="2 3">
    <name type="scientific">Turicibacter faecis</name>
    <dbReference type="NCBI Taxonomy" id="2963365"/>
    <lineage>
        <taxon>Bacteria</taxon>
        <taxon>Bacillati</taxon>
        <taxon>Bacillota</taxon>
        <taxon>Erysipelotrichia</taxon>
        <taxon>Erysipelotrichales</taxon>
        <taxon>Turicibacteraceae</taxon>
        <taxon>Turicibacter</taxon>
    </lineage>
</organism>
<accession>A0ABM8IMU6</accession>
<proteinExistence type="predicted"/>
<dbReference type="InterPro" id="IPR016181">
    <property type="entry name" value="Acyl_CoA_acyltransferase"/>
</dbReference>
<dbReference type="Proteomes" id="UP001432099">
    <property type="component" value="Chromosome"/>
</dbReference>
<dbReference type="CDD" id="cd04301">
    <property type="entry name" value="NAT_SF"/>
    <property type="match status" value="1"/>
</dbReference>
<dbReference type="EMBL" id="AP028127">
    <property type="protein sequence ID" value="BEH90710.1"/>
    <property type="molecule type" value="Genomic_DNA"/>
</dbReference>
<reference evidence="2" key="1">
    <citation type="journal article" date="2024" name="Int. J. Syst. Evol. Microbiol.">
        <title>Turicibacter faecis sp. nov., isolated from faeces of heart failure mouse model.</title>
        <authorList>
            <person name="Imamura Y."/>
            <person name="Motooka D."/>
            <person name="Nakajima Y."/>
            <person name="Ito S."/>
            <person name="Kitakaze M."/>
            <person name="Iida T."/>
            <person name="Nakamura S."/>
        </authorList>
    </citation>
    <scope>NUCLEOTIDE SEQUENCE</scope>
    <source>
        <strain evidence="2">TC023</strain>
    </source>
</reference>
<protein>
    <submittedName>
        <fullName evidence="2">GNAT family acetyltransferase</fullName>
    </submittedName>
</protein>
<name>A0ABM8IMU6_9FIRM</name>
<dbReference type="InterPro" id="IPR000182">
    <property type="entry name" value="GNAT_dom"/>
</dbReference>
<gene>
    <name evidence="2" type="ORF">T23_08120</name>
</gene>
<sequence length="142" mass="16237">MKTILAEKQAHFIDALTIRTLVFIGEQDVPVWEEIDDYDRFVPLFVIYEGNRALGTARIIPKEKGIYKIGRVAIRQEARSRGVGKKLMQDVMNYIKKETMAKEICLDAQLTAVPFYEKLGFNVYGEVFQDAGIDHISMSYKG</sequence>
<evidence type="ECO:0000259" key="1">
    <source>
        <dbReference type="PROSITE" id="PS51186"/>
    </source>
</evidence>
<dbReference type="SUPFAM" id="SSF55729">
    <property type="entry name" value="Acyl-CoA N-acyltransferases (Nat)"/>
    <property type="match status" value="1"/>
</dbReference>
<dbReference type="PROSITE" id="PS51186">
    <property type="entry name" value="GNAT"/>
    <property type="match status" value="1"/>
</dbReference>
<feature type="domain" description="N-acetyltransferase" evidence="1">
    <location>
        <begin position="2"/>
        <end position="142"/>
    </location>
</feature>
<dbReference type="RefSeq" id="WP_161832844.1">
    <property type="nucleotide sequence ID" value="NZ_AP028127.1"/>
</dbReference>
<dbReference type="Pfam" id="PF13673">
    <property type="entry name" value="Acetyltransf_10"/>
    <property type="match status" value="1"/>
</dbReference>
<keyword evidence="3" id="KW-1185">Reference proteome</keyword>
<dbReference type="PANTHER" id="PTHR13355">
    <property type="entry name" value="GLUCOSAMINE 6-PHOSPHATE N-ACETYLTRANSFERASE"/>
    <property type="match status" value="1"/>
</dbReference>
<dbReference type="Gene3D" id="3.40.630.30">
    <property type="match status" value="1"/>
</dbReference>